<name>A0A2S4ZZ59_9SPHI</name>
<sequence length="373" mass="43420">MTIIEVKDAKTKKEFLEVAVIINKKDPVWVRPLDSDIESIFDPKRNNFHSFGEATRWVLKDNNGNLIGRVAAFINQKKAYQSEHPTGGMGFFECIDNKEAAFLLFNTCKDWLAQRGMKAMDGPINFGENDTYWGLLIDGFVHPSFGMQYNPTYYQKFFESYGFTQAYQQYTNTIPIALPARVEKIADWVIAKPGYSFEYLTVNKFDKFAADFEEIYNDAWQDFENFVPISKEILLDSFEKMKPIMDEQLIWFAYINNEPASFIVCLPDANQIIKHLNGKLNLWGKLKFVYYKWRGKMDRIRVVVMGTKQAYQKHGLESALFRKLQFYVLPQNHYTEAELSWVGDFNTKMQAIHAALGATRSKTHATYRFIFPE</sequence>
<dbReference type="SUPFAM" id="SSF55729">
    <property type="entry name" value="Acyl-CoA N-acyltransferases (Nat)"/>
    <property type="match status" value="1"/>
</dbReference>
<dbReference type="RefSeq" id="WP_103790118.1">
    <property type="nucleotide sequence ID" value="NZ_PQVF01000012.1"/>
</dbReference>
<dbReference type="PANTHER" id="PTHR41368:SF1">
    <property type="entry name" value="PROTEIN YGHO"/>
    <property type="match status" value="1"/>
</dbReference>
<proteinExistence type="predicted"/>
<protein>
    <submittedName>
        <fullName evidence="1">N-acetyltransferase</fullName>
    </submittedName>
</protein>
<keyword evidence="2" id="KW-1185">Reference proteome</keyword>
<evidence type="ECO:0000313" key="1">
    <source>
        <dbReference type="EMBL" id="POY35232.1"/>
    </source>
</evidence>
<reference evidence="1 2" key="1">
    <citation type="submission" date="2018-01" db="EMBL/GenBank/DDBJ databases">
        <authorList>
            <person name="Gaut B.S."/>
            <person name="Morton B.R."/>
            <person name="Clegg M.T."/>
            <person name="Duvall M.R."/>
        </authorList>
    </citation>
    <scope>NUCLEOTIDE SEQUENCE [LARGE SCALE GENOMIC DNA]</scope>
    <source>
        <strain evidence="1 2">HR-AV</strain>
    </source>
</reference>
<dbReference type="InterPro" id="IPR039968">
    <property type="entry name" value="BcerS-like"/>
</dbReference>
<dbReference type="EMBL" id="PQVF01000012">
    <property type="protein sequence ID" value="POY35232.1"/>
    <property type="molecule type" value="Genomic_DNA"/>
</dbReference>
<dbReference type="AlphaFoldDB" id="A0A2S4ZZ59"/>
<comment type="caution">
    <text evidence="1">The sequence shown here is derived from an EMBL/GenBank/DDBJ whole genome shotgun (WGS) entry which is preliminary data.</text>
</comment>
<dbReference type="OrthoDB" id="9806005at2"/>
<organism evidence="1 2">
    <name type="scientific">Solitalea longa</name>
    <dbReference type="NCBI Taxonomy" id="2079460"/>
    <lineage>
        <taxon>Bacteria</taxon>
        <taxon>Pseudomonadati</taxon>
        <taxon>Bacteroidota</taxon>
        <taxon>Sphingobacteriia</taxon>
        <taxon>Sphingobacteriales</taxon>
        <taxon>Sphingobacteriaceae</taxon>
        <taxon>Solitalea</taxon>
    </lineage>
</organism>
<dbReference type="PANTHER" id="PTHR41368">
    <property type="entry name" value="PROTEIN YGHO"/>
    <property type="match status" value="1"/>
</dbReference>
<gene>
    <name evidence="1" type="ORF">C3K47_15725</name>
</gene>
<dbReference type="Proteomes" id="UP000236893">
    <property type="component" value="Unassembled WGS sequence"/>
</dbReference>
<evidence type="ECO:0000313" key="2">
    <source>
        <dbReference type="Proteomes" id="UP000236893"/>
    </source>
</evidence>
<keyword evidence="1" id="KW-0808">Transferase</keyword>
<dbReference type="InterPro" id="IPR016181">
    <property type="entry name" value="Acyl_CoA_acyltransferase"/>
</dbReference>
<accession>A0A2S4ZZ59</accession>
<dbReference type="Gene3D" id="3.40.630.30">
    <property type="match status" value="1"/>
</dbReference>
<dbReference type="GO" id="GO:0016740">
    <property type="term" value="F:transferase activity"/>
    <property type="evidence" value="ECO:0007669"/>
    <property type="project" value="UniProtKB-KW"/>
</dbReference>